<dbReference type="HOGENOM" id="CLU_057999_1_1_9"/>
<dbReference type="AlphaFoldDB" id="A0A125W2F8"/>
<gene>
    <name evidence="3" type="ORF">HMPREF9498_02707</name>
</gene>
<evidence type="ECO:0000259" key="2">
    <source>
        <dbReference type="Pfam" id="PF25164"/>
    </source>
</evidence>
<accession>A0A125W2F8</accession>
<dbReference type="Pfam" id="PF25164">
    <property type="entry name" value="CoiA_N"/>
    <property type="match status" value="1"/>
</dbReference>
<name>A0A125W2F8_ENTFL</name>
<dbReference type="EMBL" id="AEBR01000102">
    <property type="protein sequence ID" value="EFM81565.1"/>
    <property type="molecule type" value="Genomic_DNA"/>
</dbReference>
<dbReference type="InterPro" id="IPR010330">
    <property type="entry name" value="CoiA_nuc"/>
</dbReference>
<protein>
    <submittedName>
        <fullName evidence="3">Competence protein CoiA-like protein</fullName>
    </submittedName>
</protein>
<feature type="domain" description="Competence protein CoiA-like N-terminal" evidence="2">
    <location>
        <begin position="19"/>
        <end position="62"/>
    </location>
</feature>
<reference evidence="4" key="1">
    <citation type="submission" date="2010-07" db="EMBL/GenBank/DDBJ databases">
        <authorList>
            <person name="Weinstock G."/>
            <person name="Sodergren E."/>
            <person name="Clifton S."/>
            <person name="Fulton L."/>
            <person name="Fulton B."/>
            <person name="Courtney L."/>
            <person name="Fronick C."/>
            <person name="Harrison M."/>
            <person name="Strong C."/>
            <person name="Farmer C."/>
            <person name="Delahaunty K."/>
            <person name="Markovic C."/>
            <person name="Hall O."/>
            <person name="Minx P."/>
            <person name="Tomlinson C."/>
            <person name="Mitreva M."/>
            <person name="Hou S."/>
            <person name="Chen J."/>
            <person name="Wollam A."/>
            <person name="Pepin K.H."/>
            <person name="Johnson M."/>
            <person name="Bhonagiri V."/>
            <person name="Zhang X."/>
            <person name="Suruliraj S."/>
            <person name="Warren W."/>
            <person name="Chinwalla A."/>
            <person name="Mardis E.R."/>
            <person name="Wilson R.K."/>
        </authorList>
    </citation>
    <scope>NUCLEOTIDE SEQUENCE [LARGE SCALE GENOMIC DNA]</scope>
    <source>
        <strain evidence="4">TX4248</strain>
    </source>
</reference>
<dbReference type="PIRSF" id="PIRSF007487">
    <property type="entry name" value="Competence-induced_CoiA_bac"/>
    <property type="match status" value="1"/>
</dbReference>
<evidence type="ECO:0000259" key="1">
    <source>
        <dbReference type="Pfam" id="PF06054"/>
    </source>
</evidence>
<proteinExistence type="predicted"/>
<dbReference type="InterPro" id="IPR021176">
    <property type="entry name" value="Competence-induced_CoiA"/>
</dbReference>
<dbReference type="InterPro" id="IPR057253">
    <property type="entry name" value="CoiA-like_N"/>
</dbReference>
<evidence type="ECO:0000313" key="3">
    <source>
        <dbReference type="EMBL" id="EFM81565.1"/>
    </source>
</evidence>
<dbReference type="RefSeq" id="WP_002372272.1">
    <property type="nucleotide sequence ID" value="NZ_GL454487.1"/>
</dbReference>
<organism evidence="3 4">
    <name type="scientific">Enterococcus faecalis TX4248</name>
    <dbReference type="NCBI Taxonomy" id="749495"/>
    <lineage>
        <taxon>Bacteria</taxon>
        <taxon>Bacillati</taxon>
        <taxon>Bacillota</taxon>
        <taxon>Bacilli</taxon>
        <taxon>Lactobacillales</taxon>
        <taxon>Enterococcaceae</taxon>
        <taxon>Enterococcus</taxon>
    </lineage>
</organism>
<evidence type="ECO:0000313" key="4">
    <source>
        <dbReference type="Proteomes" id="UP000004846"/>
    </source>
</evidence>
<feature type="domain" description="Competence protein CoiA nuclease-like" evidence="1">
    <location>
        <begin position="68"/>
        <end position="211"/>
    </location>
</feature>
<comment type="caution">
    <text evidence="3">The sequence shown here is derived from an EMBL/GenBank/DDBJ whole genome shotgun (WGS) entry which is preliminary data.</text>
</comment>
<dbReference type="Pfam" id="PF06054">
    <property type="entry name" value="CoiA_nuc"/>
    <property type="match status" value="1"/>
</dbReference>
<sequence length="392" mass="46823">MLTALTADNQELFSLIDCSIDELTQIRSEQAFVCPMCHQSVILKAGPIKIPHFAHRKKNSCWYEAEAETEEHLRLKQLFVEKCLREKLSFQVEAYLPTLKQRPDLLIGKIAIEIQCSPLPIKRLVERTETYQTHGYQVVWILGERLVPKDKLTQLTKQFLYFSESLGFYLWSANKKQERIELLCHIEESQCQQFYRRKQSWDFYEKQLLEIFRLPTANLNLLPDRRHTGQLMHDYYQKLTQQLGYRNAQLLRTQSFLYTKGCHLLQLPPWFYYPGLKLIPSSEEDIHLKMLVWEALKTEEERLVTKQELWRILEAIFFEEGNFVWQPLPNIGLKKLFKIVGNNLLRWLQECYVLIKVNNKYLITSIFLREDPEKLIHWLKKVKKQHFFSHTC</sequence>
<dbReference type="Proteomes" id="UP000004846">
    <property type="component" value="Unassembled WGS sequence"/>
</dbReference>